<feature type="domain" description="EAL" evidence="3">
    <location>
        <begin position="436"/>
        <end position="689"/>
    </location>
</feature>
<dbReference type="Gene3D" id="3.30.70.270">
    <property type="match status" value="1"/>
</dbReference>
<evidence type="ECO:0000313" key="7">
    <source>
        <dbReference type="Proteomes" id="UP001243195"/>
    </source>
</evidence>
<dbReference type="SUPFAM" id="SSF141868">
    <property type="entry name" value="EAL domain-like"/>
    <property type="match status" value="1"/>
</dbReference>
<dbReference type="InterPro" id="IPR029787">
    <property type="entry name" value="Nucleotide_cyclase"/>
</dbReference>
<evidence type="ECO:0000259" key="5">
    <source>
        <dbReference type="PROSITE" id="PS50924"/>
    </source>
</evidence>
<dbReference type="NCBIfam" id="TIGR00254">
    <property type="entry name" value="GGDEF"/>
    <property type="match status" value="1"/>
</dbReference>
<feature type="transmembrane region" description="Helical" evidence="1">
    <location>
        <begin position="12"/>
        <end position="32"/>
    </location>
</feature>
<dbReference type="Pfam" id="PF00990">
    <property type="entry name" value="GGDEF"/>
    <property type="match status" value="1"/>
</dbReference>
<feature type="coiled-coil region" evidence="2">
    <location>
        <begin position="238"/>
        <end position="265"/>
    </location>
</feature>
<feature type="domain" description="MHYT" evidence="5">
    <location>
        <begin position="6"/>
        <end position="201"/>
    </location>
</feature>
<feature type="transmembrane region" description="Helical" evidence="1">
    <location>
        <begin position="109"/>
        <end position="130"/>
    </location>
</feature>
<evidence type="ECO:0000259" key="3">
    <source>
        <dbReference type="PROSITE" id="PS50883"/>
    </source>
</evidence>
<dbReference type="PANTHER" id="PTHR33121:SF71">
    <property type="entry name" value="OXYGEN SENSOR PROTEIN DOSP"/>
    <property type="match status" value="1"/>
</dbReference>
<protein>
    <submittedName>
        <fullName evidence="6">EAL domain-containing protein</fullName>
    </submittedName>
</protein>
<accession>A0AAW8JDU8</accession>
<evidence type="ECO:0000256" key="2">
    <source>
        <dbReference type="SAM" id="Coils"/>
    </source>
</evidence>
<keyword evidence="2" id="KW-0175">Coiled coil</keyword>
<reference evidence="6" key="1">
    <citation type="submission" date="2023-08" db="EMBL/GenBank/DDBJ databases">
        <title>Emergence of clinically-relevant ST2 carbapenem-resistant Acinetobacter baumannii strains in hospital sewages in Zhejiang, East of China.</title>
        <authorList>
            <person name="Kaichao C."/>
            <person name="Zhang R."/>
        </authorList>
    </citation>
    <scope>NUCLEOTIDE SEQUENCE</scope>
    <source>
        <strain evidence="6">M-SY-60</strain>
    </source>
</reference>
<dbReference type="SMART" id="SM00267">
    <property type="entry name" value="GGDEF"/>
    <property type="match status" value="1"/>
</dbReference>
<dbReference type="PANTHER" id="PTHR33121">
    <property type="entry name" value="CYCLIC DI-GMP PHOSPHODIESTERASE PDEF"/>
    <property type="match status" value="1"/>
</dbReference>
<dbReference type="InterPro" id="IPR001633">
    <property type="entry name" value="EAL_dom"/>
</dbReference>
<dbReference type="GO" id="GO:0016020">
    <property type="term" value="C:membrane"/>
    <property type="evidence" value="ECO:0007669"/>
    <property type="project" value="UniProtKB-UniRule"/>
</dbReference>
<name>A0AAW8JDU8_9GAMM</name>
<dbReference type="PROSITE" id="PS50887">
    <property type="entry name" value="GGDEF"/>
    <property type="match status" value="1"/>
</dbReference>
<dbReference type="PROSITE" id="PS50883">
    <property type="entry name" value="EAL"/>
    <property type="match status" value="1"/>
</dbReference>
<feature type="transmembrane region" description="Helical" evidence="1">
    <location>
        <begin position="142"/>
        <end position="161"/>
    </location>
</feature>
<dbReference type="InterPro" id="IPR035919">
    <property type="entry name" value="EAL_sf"/>
</dbReference>
<feature type="transmembrane region" description="Helical" evidence="1">
    <location>
        <begin position="173"/>
        <end position="192"/>
    </location>
</feature>
<dbReference type="Gene3D" id="3.20.20.450">
    <property type="entry name" value="EAL domain"/>
    <property type="match status" value="1"/>
</dbReference>
<dbReference type="SUPFAM" id="SSF55073">
    <property type="entry name" value="Nucleotide cyclase"/>
    <property type="match status" value="1"/>
</dbReference>
<dbReference type="AlphaFoldDB" id="A0AAW8JDU8"/>
<dbReference type="Proteomes" id="UP001243195">
    <property type="component" value="Unassembled WGS sequence"/>
</dbReference>
<keyword evidence="1" id="KW-0812">Transmembrane</keyword>
<sequence length="693" mass="78678">MIHMSYDWSLVIGSALLAVVICYCAFSLQQLIMKQIDIKSEKIVLCFAGMSFGLAVWSMHFVGMFACDLPENFSFNKGLTLYSYIIAAVASIFAVWLTTRSTLPFSRLILGSILMGIGISGMHYVGMAGLDIPNYHIRYDPLIVVFSVMIAICGSGLAFWLAFKYRENFKYQFFYKLAVAVMLALSIVGMHYSGMAATSFFPNDESFEHLNVHQTTESLLIFTIIFITTIILLGVFFVAILEIRLEERNKQLLKANKELKSLAMQDNLTKLPNRLFLNDYTDFLFSELILRERQVGLIYIDIDGLKAINDAFGHHVGDSLLINFSSRIYRILNDRQKLIRLGGDEFLLIVENSNKYELEQMAQKILDIANQGFEITEKSINITVSMGVVYYPNHGKNLQDLLINADLAMKTSKEQGRNTYSVFNSSTDQQITSKNQLKLMNDLYRAVDENQFTLFYQPKFDREYKVCGVESLIRWNHPTLGMLAPAMFIESAEQTGLIIRMGYWALEEACKQLQTWKSQGLDFSPLSVNLSVVQFEHKLLMQTLENLIEKYGIEEGNLVIEITESTAMHHIGTSIRVFEKLREIGVGLAIDDFGTGHSSFLYLKDLPVDELKIDKAFIRDLTIGSKEEIILESIIRLANRLGLIVTAEGVETPMQAEILKRLGCQQFQGYLLSMPLPVDRLEMAYSSQVEMHP</sequence>
<feature type="transmembrane region" description="Helical" evidence="1">
    <location>
        <begin position="219"/>
        <end position="241"/>
    </location>
</feature>
<dbReference type="PROSITE" id="PS50924">
    <property type="entry name" value="MHYT"/>
    <property type="match status" value="1"/>
</dbReference>
<dbReference type="Pfam" id="PF00563">
    <property type="entry name" value="EAL"/>
    <property type="match status" value="1"/>
</dbReference>
<feature type="transmembrane region" description="Helical" evidence="1">
    <location>
        <begin position="78"/>
        <end position="97"/>
    </location>
</feature>
<evidence type="ECO:0000256" key="1">
    <source>
        <dbReference type="PROSITE-ProRule" id="PRU00244"/>
    </source>
</evidence>
<dbReference type="GO" id="GO:0071111">
    <property type="term" value="F:cyclic-guanylate-specific phosphodiesterase activity"/>
    <property type="evidence" value="ECO:0007669"/>
    <property type="project" value="InterPro"/>
</dbReference>
<dbReference type="SMART" id="SM00052">
    <property type="entry name" value="EAL"/>
    <property type="match status" value="1"/>
</dbReference>
<keyword evidence="1" id="KW-1133">Transmembrane helix</keyword>
<dbReference type="InterPro" id="IPR000160">
    <property type="entry name" value="GGDEF_dom"/>
</dbReference>
<gene>
    <name evidence="6" type="ORF">RFH51_05175</name>
</gene>
<proteinExistence type="predicted"/>
<dbReference type="InterPro" id="IPR043128">
    <property type="entry name" value="Rev_trsase/Diguanyl_cyclase"/>
</dbReference>
<keyword evidence="1" id="KW-0472">Membrane</keyword>
<feature type="domain" description="GGDEF" evidence="4">
    <location>
        <begin position="293"/>
        <end position="425"/>
    </location>
</feature>
<dbReference type="EMBL" id="JAVIDA010000005">
    <property type="protein sequence ID" value="MDQ9070852.1"/>
    <property type="molecule type" value="Genomic_DNA"/>
</dbReference>
<evidence type="ECO:0000259" key="4">
    <source>
        <dbReference type="PROSITE" id="PS50887"/>
    </source>
</evidence>
<organism evidence="6 7">
    <name type="scientific">Acinetobacter gerneri</name>
    <dbReference type="NCBI Taxonomy" id="202952"/>
    <lineage>
        <taxon>Bacteria</taxon>
        <taxon>Pseudomonadati</taxon>
        <taxon>Pseudomonadota</taxon>
        <taxon>Gammaproteobacteria</taxon>
        <taxon>Moraxellales</taxon>
        <taxon>Moraxellaceae</taxon>
        <taxon>Acinetobacter</taxon>
    </lineage>
</organism>
<dbReference type="Pfam" id="PF03707">
    <property type="entry name" value="MHYT"/>
    <property type="match status" value="2"/>
</dbReference>
<comment type="caution">
    <text evidence="6">The sequence shown here is derived from an EMBL/GenBank/DDBJ whole genome shotgun (WGS) entry which is preliminary data.</text>
</comment>
<dbReference type="CDD" id="cd01949">
    <property type="entry name" value="GGDEF"/>
    <property type="match status" value="1"/>
</dbReference>
<dbReference type="InterPro" id="IPR050706">
    <property type="entry name" value="Cyclic-di-GMP_PDE-like"/>
</dbReference>
<dbReference type="InterPro" id="IPR005330">
    <property type="entry name" value="MHYT_dom"/>
</dbReference>
<feature type="transmembrane region" description="Helical" evidence="1">
    <location>
        <begin position="44"/>
        <end position="66"/>
    </location>
</feature>
<dbReference type="RefSeq" id="WP_308955389.1">
    <property type="nucleotide sequence ID" value="NZ_JAVICY010000004.1"/>
</dbReference>
<dbReference type="CDD" id="cd01948">
    <property type="entry name" value="EAL"/>
    <property type="match status" value="1"/>
</dbReference>
<evidence type="ECO:0000313" key="6">
    <source>
        <dbReference type="EMBL" id="MDQ9070852.1"/>
    </source>
</evidence>